<dbReference type="SUPFAM" id="SSF100879">
    <property type="entry name" value="Lesion bypass DNA polymerase (Y-family), little finger domain"/>
    <property type="match status" value="1"/>
</dbReference>
<evidence type="ECO:0000256" key="1">
    <source>
        <dbReference type="ARBA" id="ARBA00010945"/>
    </source>
</evidence>
<dbReference type="InterPro" id="IPR043502">
    <property type="entry name" value="DNA/RNA_pol_sf"/>
</dbReference>
<dbReference type="Gene3D" id="3.40.1170.60">
    <property type="match status" value="1"/>
</dbReference>
<dbReference type="Gene3D" id="1.10.150.20">
    <property type="entry name" value="5' to 3' exonuclease, C-terminal subdomain"/>
    <property type="match status" value="1"/>
</dbReference>
<accession>A0A0C2EF61</accession>
<evidence type="ECO:0000259" key="2">
    <source>
        <dbReference type="PROSITE" id="PS50173"/>
    </source>
</evidence>
<dbReference type="PROSITE" id="PS50173">
    <property type="entry name" value="UMUC"/>
    <property type="match status" value="1"/>
</dbReference>
<dbReference type="Gene3D" id="3.30.70.270">
    <property type="match status" value="1"/>
</dbReference>
<dbReference type="GO" id="GO:0009432">
    <property type="term" value="P:SOS response"/>
    <property type="evidence" value="ECO:0007669"/>
    <property type="project" value="TreeGrafter"/>
</dbReference>
<keyword evidence="4" id="KW-1185">Reference proteome</keyword>
<dbReference type="PANTHER" id="PTHR11076:SF33">
    <property type="entry name" value="DNA POLYMERASE KAPPA"/>
    <property type="match status" value="1"/>
</dbReference>
<dbReference type="PANTHER" id="PTHR11076">
    <property type="entry name" value="DNA REPAIR POLYMERASE UMUC / TRANSFERASE FAMILY MEMBER"/>
    <property type="match status" value="1"/>
</dbReference>
<dbReference type="Gene3D" id="3.30.1490.100">
    <property type="entry name" value="DNA polymerase, Y-family, little finger domain"/>
    <property type="match status" value="1"/>
</dbReference>
<protein>
    <submittedName>
        <fullName evidence="3">DNA polymerase IV</fullName>
    </submittedName>
</protein>
<name>A0A0C2EF61_9BACT</name>
<dbReference type="InterPro" id="IPR050116">
    <property type="entry name" value="DNA_polymerase-Y"/>
</dbReference>
<dbReference type="GO" id="GO:0042276">
    <property type="term" value="P:error-prone translesion synthesis"/>
    <property type="evidence" value="ECO:0007669"/>
    <property type="project" value="TreeGrafter"/>
</dbReference>
<dbReference type="InterPro" id="IPR001126">
    <property type="entry name" value="UmuC"/>
</dbReference>
<proteinExistence type="inferred from homology"/>
<dbReference type="GO" id="GO:0005829">
    <property type="term" value="C:cytosol"/>
    <property type="evidence" value="ECO:0007669"/>
    <property type="project" value="TreeGrafter"/>
</dbReference>
<dbReference type="Proteomes" id="UP000035068">
    <property type="component" value="Unassembled WGS sequence"/>
</dbReference>
<evidence type="ECO:0000313" key="4">
    <source>
        <dbReference type="Proteomes" id="UP000035068"/>
    </source>
</evidence>
<reference evidence="3 4" key="1">
    <citation type="submission" date="2014-12" db="EMBL/GenBank/DDBJ databases">
        <title>Genomes of Geoalkalibacter ferrihydriticus and Geoalkalibacter subterraneus, two haloalkaliphilic metal-reducing members of the Geobacteraceae.</title>
        <authorList>
            <person name="Badalamenti J.P."/>
            <person name="Torres C.I."/>
            <person name="Krajmalnik-Brown R."/>
            <person name="Bond D.R."/>
        </authorList>
    </citation>
    <scope>NUCLEOTIDE SEQUENCE [LARGE SCALE GENOMIC DNA]</scope>
    <source>
        <strain evidence="3 4">DSM 17813</strain>
    </source>
</reference>
<dbReference type="InterPro" id="IPR043128">
    <property type="entry name" value="Rev_trsase/Diguanyl_cyclase"/>
</dbReference>
<dbReference type="SUPFAM" id="SSF56672">
    <property type="entry name" value="DNA/RNA polymerases"/>
    <property type="match status" value="1"/>
</dbReference>
<dbReference type="GO" id="GO:0003684">
    <property type="term" value="F:damaged DNA binding"/>
    <property type="evidence" value="ECO:0007669"/>
    <property type="project" value="InterPro"/>
</dbReference>
<gene>
    <name evidence="3" type="ORF">GFER_00290</name>
</gene>
<comment type="similarity">
    <text evidence="1">Belongs to the DNA polymerase type-Y family.</text>
</comment>
<organism evidence="3 4">
    <name type="scientific">Geoalkalibacter ferrihydriticus DSM 17813</name>
    <dbReference type="NCBI Taxonomy" id="1121915"/>
    <lineage>
        <taxon>Bacteria</taxon>
        <taxon>Pseudomonadati</taxon>
        <taxon>Thermodesulfobacteriota</taxon>
        <taxon>Desulfuromonadia</taxon>
        <taxon>Desulfuromonadales</taxon>
        <taxon>Geoalkalibacteraceae</taxon>
        <taxon>Geoalkalibacter</taxon>
    </lineage>
</organism>
<dbReference type="InterPro" id="IPR017961">
    <property type="entry name" value="DNA_pol_Y-fam_little_finger"/>
</dbReference>
<sequence length="388" mass="41749">MERDILHLVVPAFAISLARVIDASLRERPVAIAAAHSGRALLQCVSREAAAEGLREGMPVHHARRLCPALSLLSPDPQLLARGSRALHRLVCDYTPLVEPNAGGRLFLDLTGCRRLLGPGRDVAARLEKDLERRLRLTGTVGVAGNKLVARIAAGCLERPGVCDVLRGAERSFIGPLPVAVLPGIGPARQAALLQDLNLRVVQELAALSLAQLRLAVGPFAPLLHQRANGIDPSPVCLPQKAPEVIEESFLDQEDNDDAVLLAELCRLVEACGQRLRRMGQAAGQLTLYLSYADGVNSKRSVVLPAPRDHDLELYAAAEPLFVAACERRVRVKGLRLECARLGAAAAQLDLFAPAGLAPRHISLQQAIDQVRDKYGMAAVRRGRTLCA</sequence>
<dbReference type="Pfam" id="PF11799">
    <property type="entry name" value="IMS_C"/>
    <property type="match status" value="1"/>
</dbReference>
<dbReference type="InterPro" id="IPR036775">
    <property type="entry name" value="DNA_pol_Y-fam_lit_finger_sf"/>
</dbReference>
<dbReference type="RefSeq" id="WP_040095033.1">
    <property type="nucleotide sequence ID" value="NZ_JWJD01000001.1"/>
</dbReference>
<comment type="caution">
    <text evidence="3">The sequence shown here is derived from an EMBL/GenBank/DDBJ whole genome shotgun (WGS) entry which is preliminary data.</text>
</comment>
<evidence type="ECO:0000313" key="3">
    <source>
        <dbReference type="EMBL" id="KIH77248.1"/>
    </source>
</evidence>
<dbReference type="GO" id="GO:0006281">
    <property type="term" value="P:DNA repair"/>
    <property type="evidence" value="ECO:0007669"/>
    <property type="project" value="InterPro"/>
</dbReference>
<feature type="domain" description="UmuC" evidence="2">
    <location>
        <begin position="5"/>
        <end position="186"/>
    </location>
</feature>
<dbReference type="Pfam" id="PF00817">
    <property type="entry name" value="IMS"/>
    <property type="match status" value="1"/>
</dbReference>
<dbReference type="AlphaFoldDB" id="A0A0C2EF61"/>
<dbReference type="EMBL" id="JWJD01000001">
    <property type="protein sequence ID" value="KIH77248.1"/>
    <property type="molecule type" value="Genomic_DNA"/>
</dbReference>
<dbReference type="GO" id="GO:0003887">
    <property type="term" value="F:DNA-directed DNA polymerase activity"/>
    <property type="evidence" value="ECO:0007669"/>
    <property type="project" value="UniProtKB-KW"/>
</dbReference>